<keyword evidence="1" id="KW-0812">Transmembrane</keyword>
<evidence type="ECO:0000313" key="3">
    <source>
        <dbReference type="Proteomes" id="UP001592528"/>
    </source>
</evidence>
<keyword evidence="3" id="KW-1185">Reference proteome</keyword>
<comment type="caution">
    <text evidence="2">The sequence shown here is derived from an EMBL/GenBank/DDBJ whole genome shotgun (WGS) entry which is preliminary data.</text>
</comment>
<name>A0ABV6UQW9_9ACTN</name>
<keyword evidence="1" id="KW-1133">Transmembrane helix</keyword>
<evidence type="ECO:0000313" key="2">
    <source>
        <dbReference type="EMBL" id="MFC1403840.1"/>
    </source>
</evidence>
<proteinExistence type="predicted"/>
<keyword evidence="1" id="KW-0472">Membrane</keyword>
<evidence type="ECO:0000256" key="1">
    <source>
        <dbReference type="SAM" id="Phobius"/>
    </source>
</evidence>
<protein>
    <submittedName>
        <fullName evidence="2">Uncharacterized protein</fullName>
    </submittedName>
</protein>
<dbReference type="EMBL" id="JBHEZZ010000012">
    <property type="protein sequence ID" value="MFC1403840.1"/>
    <property type="molecule type" value="Genomic_DNA"/>
</dbReference>
<gene>
    <name evidence="2" type="ORF">ACEZDJ_21345</name>
</gene>
<dbReference type="Proteomes" id="UP001592528">
    <property type="component" value="Unassembled WGS sequence"/>
</dbReference>
<organism evidence="2 3">
    <name type="scientific">Streptacidiphilus cavernicola</name>
    <dbReference type="NCBI Taxonomy" id="3342716"/>
    <lineage>
        <taxon>Bacteria</taxon>
        <taxon>Bacillati</taxon>
        <taxon>Actinomycetota</taxon>
        <taxon>Actinomycetes</taxon>
        <taxon>Kitasatosporales</taxon>
        <taxon>Streptomycetaceae</taxon>
        <taxon>Streptacidiphilus</taxon>
    </lineage>
</organism>
<reference evidence="2 3" key="1">
    <citation type="submission" date="2024-09" db="EMBL/GenBank/DDBJ databases">
        <authorList>
            <person name="Lee S.D."/>
        </authorList>
    </citation>
    <scope>NUCLEOTIDE SEQUENCE [LARGE SCALE GENOMIC DNA]</scope>
    <source>
        <strain evidence="2 3">N1-5</strain>
    </source>
</reference>
<feature type="transmembrane region" description="Helical" evidence="1">
    <location>
        <begin position="29"/>
        <end position="50"/>
    </location>
</feature>
<dbReference type="RefSeq" id="WP_030252299.1">
    <property type="nucleotide sequence ID" value="NZ_JBHEZZ010000012.1"/>
</dbReference>
<accession>A0ABV6UQW9</accession>
<sequence>MGIGGCIVVFALGAILTFGVDWHISGMNVHVVGVILMAAGLLGLVTYAGIYRRRFPGGRAGTPPEYVEERRYYDGP</sequence>